<dbReference type="Proteomes" id="UP000228531">
    <property type="component" value="Unassembled WGS sequence"/>
</dbReference>
<evidence type="ECO:0000313" key="2">
    <source>
        <dbReference type="Proteomes" id="UP000228531"/>
    </source>
</evidence>
<evidence type="ECO:0000313" key="1">
    <source>
        <dbReference type="EMBL" id="PJI92544.1"/>
    </source>
</evidence>
<reference evidence="1 2" key="1">
    <citation type="submission" date="2017-11" db="EMBL/GenBank/DDBJ databases">
        <title>Genomic Encyclopedia of Archaeal and Bacterial Type Strains, Phase II (KMG-II): From Individual Species to Whole Genera.</title>
        <authorList>
            <person name="Goeker M."/>
        </authorList>
    </citation>
    <scope>NUCLEOTIDE SEQUENCE [LARGE SCALE GENOMIC DNA]</scope>
    <source>
        <strain evidence="1 2">DSM 29128</strain>
    </source>
</reference>
<proteinExistence type="predicted"/>
<gene>
    <name evidence="1" type="ORF">BC777_1397</name>
</gene>
<comment type="caution">
    <text evidence="1">The sequence shown here is derived from an EMBL/GenBank/DDBJ whole genome shotgun (WGS) entry which is preliminary data.</text>
</comment>
<organism evidence="1 2">
    <name type="scientific">Yoonia maricola</name>
    <dbReference type="NCBI Taxonomy" id="420999"/>
    <lineage>
        <taxon>Bacteria</taxon>
        <taxon>Pseudomonadati</taxon>
        <taxon>Pseudomonadota</taxon>
        <taxon>Alphaproteobacteria</taxon>
        <taxon>Rhodobacterales</taxon>
        <taxon>Paracoccaceae</taxon>
        <taxon>Yoonia</taxon>
    </lineage>
</organism>
<protein>
    <submittedName>
        <fullName evidence="1">Uncharacterized protein</fullName>
    </submittedName>
</protein>
<keyword evidence="2" id="KW-1185">Reference proteome</keyword>
<name>A0A2M8WNP3_9RHOB</name>
<dbReference type="AlphaFoldDB" id="A0A2M8WNP3"/>
<sequence length="47" mass="5008">MVQGLMAFTVAALMALVAVSGSQDRPPLHVTSDAAAQQQVDYDQLVY</sequence>
<dbReference type="RefSeq" id="WP_168769094.1">
    <property type="nucleotide sequence ID" value="NZ_PGTY01000001.1"/>
</dbReference>
<accession>A0A2M8WNP3</accession>
<dbReference type="EMBL" id="PGTY01000001">
    <property type="protein sequence ID" value="PJI92544.1"/>
    <property type="molecule type" value="Genomic_DNA"/>
</dbReference>